<proteinExistence type="predicted"/>
<accession>A0A9D1KQX0</accession>
<protein>
    <submittedName>
        <fullName evidence="1">DUF3096 domain-containing protein</fullName>
    </submittedName>
</protein>
<dbReference type="Pfam" id="PF11295">
    <property type="entry name" value="DUF3096"/>
    <property type="match status" value="1"/>
</dbReference>
<evidence type="ECO:0000313" key="2">
    <source>
        <dbReference type="Proteomes" id="UP000824160"/>
    </source>
</evidence>
<sequence length="34" mass="4085">MQSSNYFCRILNYIIHFYLIRIGILGRFSDVFAI</sequence>
<dbReference type="InterPro" id="IPR021446">
    <property type="entry name" value="DUF3096"/>
</dbReference>
<name>A0A9D1KQX0_9FIRM</name>
<organism evidence="1 2">
    <name type="scientific">Candidatus Faecivivens stercoripullorum</name>
    <dbReference type="NCBI Taxonomy" id="2840805"/>
    <lineage>
        <taxon>Bacteria</taxon>
        <taxon>Bacillati</taxon>
        <taxon>Bacillota</taxon>
        <taxon>Clostridia</taxon>
        <taxon>Eubacteriales</taxon>
        <taxon>Oscillospiraceae</taxon>
        <taxon>Oscillospiraceae incertae sedis</taxon>
        <taxon>Candidatus Faecivivens</taxon>
    </lineage>
</organism>
<comment type="caution">
    <text evidence="1">The sequence shown here is derived from an EMBL/GenBank/DDBJ whole genome shotgun (WGS) entry which is preliminary data.</text>
</comment>
<reference evidence="1" key="1">
    <citation type="submission" date="2020-10" db="EMBL/GenBank/DDBJ databases">
        <authorList>
            <person name="Gilroy R."/>
        </authorList>
    </citation>
    <scope>NUCLEOTIDE SEQUENCE</scope>
    <source>
        <strain evidence="1">ChiBcec7-5410</strain>
    </source>
</reference>
<gene>
    <name evidence="1" type="ORF">IAC43_00785</name>
</gene>
<evidence type="ECO:0000313" key="1">
    <source>
        <dbReference type="EMBL" id="HIT93699.1"/>
    </source>
</evidence>
<dbReference type="EMBL" id="DVLW01000023">
    <property type="protein sequence ID" value="HIT93699.1"/>
    <property type="molecule type" value="Genomic_DNA"/>
</dbReference>
<reference evidence="1" key="2">
    <citation type="journal article" date="2021" name="PeerJ">
        <title>Extensive microbial diversity within the chicken gut microbiome revealed by metagenomics and culture.</title>
        <authorList>
            <person name="Gilroy R."/>
            <person name="Ravi A."/>
            <person name="Getino M."/>
            <person name="Pursley I."/>
            <person name="Horton D.L."/>
            <person name="Alikhan N.F."/>
            <person name="Baker D."/>
            <person name="Gharbi K."/>
            <person name="Hall N."/>
            <person name="Watson M."/>
            <person name="Adriaenssens E.M."/>
            <person name="Foster-Nyarko E."/>
            <person name="Jarju S."/>
            <person name="Secka A."/>
            <person name="Antonio M."/>
            <person name="Oren A."/>
            <person name="Chaudhuri R.R."/>
            <person name="La Ragione R."/>
            <person name="Hildebrand F."/>
            <person name="Pallen M.J."/>
        </authorList>
    </citation>
    <scope>NUCLEOTIDE SEQUENCE</scope>
    <source>
        <strain evidence="1">ChiBcec7-5410</strain>
    </source>
</reference>
<dbReference type="Proteomes" id="UP000824160">
    <property type="component" value="Unassembled WGS sequence"/>
</dbReference>
<dbReference type="AlphaFoldDB" id="A0A9D1KQX0"/>